<dbReference type="GO" id="GO:0055085">
    <property type="term" value="P:transmembrane transport"/>
    <property type="evidence" value="ECO:0007669"/>
    <property type="project" value="UniProtKB-ARBA"/>
</dbReference>
<dbReference type="GO" id="GO:0005524">
    <property type="term" value="F:ATP binding"/>
    <property type="evidence" value="ECO:0007669"/>
    <property type="project" value="UniProtKB-KW"/>
</dbReference>
<evidence type="ECO:0000259" key="4">
    <source>
        <dbReference type="PROSITE" id="PS50893"/>
    </source>
</evidence>
<sequence length="286" mass="31014">MNMNVNDANKTQSENGDVPIIELRDAEVVFTTRAGSGLFHKNKITAVNKVNLKLMPGKTIGIVGESGCGKSTTANIMCGLQQVTSGKVLFKGQDVTHRTAKERMDIGRVVSVVFQDPAMALNARMSVIDQLIDPLVVHKIGSKAERDARAKELIRMVGLPHSVLGALPGQLSGGQRQRVAIARALSLNPDAIIADEPTSALDVSVRAQILNLLSDLKKKLNLSMVFISHDIQTIRYISDEVVVMNHGTIVERGETHQVINNPQDAYTKILMGAAPSLLHPTEEECK</sequence>
<comment type="caution">
    <text evidence="5">The sequence shown here is derived from an EMBL/GenBank/DDBJ whole genome shotgun (WGS) entry which is preliminary data.</text>
</comment>
<dbReference type="CDD" id="cd03257">
    <property type="entry name" value="ABC_NikE_OppD_transporters"/>
    <property type="match status" value="1"/>
</dbReference>
<dbReference type="Gene3D" id="3.40.50.300">
    <property type="entry name" value="P-loop containing nucleotide triphosphate hydrolases"/>
    <property type="match status" value="1"/>
</dbReference>
<dbReference type="EMBL" id="LRTT01000002">
    <property type="protein sequence ID" value="RFD74552.1"/>
    <property type="molecule type" value="Genomic_DNA"/>
</dbReference>
<name>A0A3E1INI0_GARVA</name>
<protein>
    <submittedName>
        <fullName evidence="5">ABC transporter</fullName>
    </submittedName>
</protein>
<dbReference type="Proteomes" id="UP000258533">
    <property type="component" value="Unassembled WGS sequence"/>
</dbReference>
<evidence type="ECO:0000256" key="3">
    <source>
        <dbReference type="ARBA" id="ARBA00022840"/>
    </source>
</evidence>
<evidence type="ECO:0000256" key="1">
    <source>
        <dbReference type="ARBA" id="ARBA00022448"/>
    </source>
</evidence>
<feature type="domain" description="ABC transporter" evidence="4">
    <location>
        <begin position="23"/>
        <end position="271"/>
    </location>
</feature>
<dbReference type="RefSeq" id="WP_004132422.1">
    <property type="nucleotide sequence ID" value="NZ_LRTT01000002.1"/>
</dbReference>
<dbReference type="InterPro" id="IPR027417">
    <property type="entry name" value="P-loop_NTPase"/>
</dbReference>
<proteinExistence type="predicted"/>
<dbReference type="AlphaFoldDB" id="A0A3E1INI0"/>
<dbReference type="SMART" id="SM00382">
    <property type="entry name" value="AAA"/>
    <property type="match status" value="1"/>
</dbReference>
<evidence type="ECO:0000313" key="6">
    <source>
        <dbReference type="Proteomes" id="UP000258533"/>
    </source>
</evidence>
<dbReference type="PANTHER" id="PTHR43776">
    <property type="entry name" value="TRANSPORT ATP-BINDING PROTEIN"/>
    <property type="match status" value="1"/>
</dbReference>
<keyword evidence="2" id="KW-0547">Nucleotide-binding</keyword>
<accession>A0A3E1INI0</accession>
<dbReference type="Pfam" id="PF00005">
    <property type="entry name" value="ABC_tran"/>
    <property type="match status" value="1"/>
</dbReference>
<dbReference type="GO" id="GO:0016887">
    <property type="term" value="F:ATP hydrolysis activity"/>
    <property type="evidence" value="ECO:0007669"/>
    <property type="project" value="InterPro"/>
</dbReference>
<dbReference type="SUPFAM" id="SSF52540">
    <property type="entry name" value="P-loop containing nucleoside triphosphate hydrolases"/>
    <property type="match status" value="1"/>
</dbReference>
<gene>
    <name evidence="5" type="ORF">AXE73_05930</name>
</gene>
<keyword evidence="1" id="KW-0813">Transport</keyword>
<dbReference type="InterPro" id="IPR017871">
    <property type="entry name" value="ABC_transporter-like_CS"/>
</dbReference>
<keyword evidence="3" id="KW-0067">ATP-binding</keyword>
<dbReference type="PROSITE" id="PS00211">
    <property type="entry name" value="ABC_TRANSPORTER_1"/>
    <property type="match status" value="1"/>
</dbReference>
<dbReference type="InterPro" id="IPR003593">
    <property type="entry name" value="AAA+_ATPase"/>
</dbReference>
<organism evidence="5 6">
    <name type="scientific">Gardnerella vaginalis</name>
    <dbReference type="NCBI Taxonomy" id="2702"/>
    <lineage>
        <taxon>Bacteria</taxon>
        <taxon>Bacillati</taxon>
        <taxon>Actinomycetota</taxon>
        <taxon>Actinomycetes</taxon>
        <taxon>Bifidobacteriales</taxon>
        <taxon>Bifidobacteriaceae</taxon>
        <taxon>Gardnerella</taxon>
    </lineage>
</organism>
<reference evidence="5 6" key="1">
    <citation type="submission" date="2016-02" db="EMBL/GenBank/DDBJ databases">
        <title>Gardnerella vaginalis Subgroups Defined by cpn60 Sequencing and Sialidase Activity in Isolates from Canada, Belgium and Kenya.</title>
        <authorList>
            <person name="Schellenberg J."/>
            <person name="Paramel Jayaprakash T."/>
            <person name="Withana Gamage N."/>
            <person name="Patterson M.H."/>
            <person name="Vaneechoutte M."/>
            <person name="Hill J.E."/>
        </authorList>
    </citation>
    <scope>NUCLEOTIDE SEQUENCE [LARGE SCALE GENOMIC DNA]</scope>
    <source>
        <strain evidence="5 6">N144</strain>
    </source>
</reference>
<dbReference type="PROSITE" id="PS50893">
    <property type="entry name" value="ABC_TRANSPORTER_2"/>
    <property type="match status" value="1"/>
</dbReference>
<evidence type="ECO:0000256" key="2">
    <source>
        <dbReference type="ARBA" id="ARBA00022741"/>
    </source>
</evidence>
<dbReference type="InterPro" id="IPR003439">
    <property type="entry name" value="ABC_transporter-like_ATP-bd"/>
</dbReference>
<evidence type="ECO:0000313" key="5">
    <source>
        <dbReference type="EMBL" id="RFD74552.1"/>
    </source>
</evidence>
<dbReference type="InterPro" id="IPR050319">
    <property type="entry name" value="ABC_transp_ATP-bind"/>
</dbReference>